<accession>A0A1I2UDZ7</accession>
<keyword evidence="3 6" id="KW-1133">Transmembrane helix</keyword>
<dbReference type="InterPro" id="IPR051533">
    <property type="entry name" value="WaaL-like"/>
</dbReference>
<dbReference type="AlphaFoldDB" id="A0A1I2UDZ7"/>
<dbReference type="PANTHER" id="PTHR37422">
    <property type="entry name" value="TEICHURONIC ACID BIOSYNTHESIS PROTEIN TUAE"/>
    <property type="match status" value="1"/>
</dbReference>
<dbReference type="STRING" id="504797.SAMN05421678_10849"/>
<evidence type="ECO:0000256" key="4">
    <source>
        <dbReference type="ARBA" id="ARBA00023136"/>
    </source>
</evidence>
<dbReference type="EMBL" id="FOOI01000008">
    <property type="protein sequence ID" value="SFG72901.1"/>
    <property type="molecule type" value="Genomic_DNA"/>
</dbReference>
<evidence type="ECO:0000313" key="9">
    <source>
        <dbReference type="Proteomes" id="UP000199052"/>
    </source>
</evidence>
<dbReference type="PANTHER" id="PTHR37422:SF13">
    <property type="entry name" value="LIPOPOLYSACCHARIDE BIOSYNTHESIS PROTEIN PA4999-RELATED"/>
    <property type="match status" value="1"/>
</dbReference>
<protein>
    <submittedName>
        <fullName evidence="8">O-antigen ligase</fullName>
    </submittedName>
</protein>
<evidence type="ECO:0000256" key="1">
    <source>
        <dbReference type="ARBA" id="ARBA00004141"/>
    </source>
</evidence>
<feature type="transmembrane region" description="Helical" evidence="6">
    <location>
        <begin position="85"/>
        <end position="104"/>
    </location>
</feature>
<evidence type="ECO:0000256" key="3">
    <source>
        <dbReference type="ARBA" id="ARBA00022989"/>
    </source>
</evidence>
<dbReference type="Proteomes" id="UP000199052">
    <property type="component" value="Unassembled WGS sequence"/>
</dbReference>
<evidence type="ECO:0000256" key="6">
    <source>
        <dbReference type="SAM" id="Phobius"/>
    </source>
</evidence>
<feature type="transmembrane region" description="Helical" evidence="6">
    <location>
        <begin position="358"/>
        <end position="379"/>
    </location>
</feature>
<feature type="transmembrane region" description="Helical" evidence="6">
    <location>
        <begin position="228"/>
        <end position="261"/>
    </location>
</feature>
<feature type="transmembrane region" description="Helical" evidence="6">
    <location>
        <begin position="415"/>
        <end position="437"/>
    </location>
</feature>
<keyword evidence="2 6" id="KW-0812">Transmembrane</keyword>
<feature type="compositionally biased region" description="Acidic residues" evidence="5">
    <location>
        <begin position="456"/>
        <end position="483"/>
    </location>
</feature>
<evidence type="ECO:0000313" key="8">
    <source>
        <dbReference type="EMBL" id="SFG72901.1"/>
    </source>
</evidence>
<evidence type="ECO:0000256" key="5">
    <source>
        <dbReference type="SAM" id="MobiDB-lite"/>
    </source>
</evidence>
<feature type="region of interest" description="Disordered" evidence="5">
    <location>
        <begin position="441"/>
        <end position="483"/>
    </location>
</feature>
<reference evidence="8 9" key="1">
    <citation type="submission" date="2016-10" db="EMBL/GenBank/DDBJ databases">
        <authorList>
            <person name="de Groot N.N."/>
        </authorList>
    </citation>
    <scope>NUCLEOTIDE SEQUENCE [LARGE SCALE GENOMIC DNA]</scope>
    <source>
        <strain evidence="8 9">CPCC 202808</strain>
    </source>
</reference>
<organism evidence="8 9">
    <name type="scientific">Actinopolymorpha cephalotaxi</name>
    <dbReference type="NCBI Taxonomy" id="504797"/>
    <lineage>
        <taxon>Bacteria</taxon>
        <taxon>Bacillati</taxon>
        <taxon>Actinomycetota</taxon>
        <taxon>Actinomycetes</taxon>
        <taxon>Propionibacteriales</taxon>
        <taxon>Actinopolymorphaceae</taxon>
        <taxon>Actinopolymorpha</taxon>
    </lineage>
</organism>
<sequence length="483" mass="49975">MRAVTALAFGAASVLTAVLVWRRVPRLRAWPPALGLLVAVFTVVPPHQTIAAGVGVDDLLFLLGLALLVPSAWRHGPLGRVPYGRGLVLGAGLLAAGATVSAFVNADALPDTVDLLFRGPGRLLLYVAMVLVVLAQSPPERTRWVVARALAGVGAFESAFSVVAYFVGLPGGFGLQPAEGNTSLVGEIPGRVTGTLDLSPNFLGALLVLSIPVALGIALDASERRTRLWWSAAVLVQMVALVLTYTRSSLAVTVLAAAALVALRGRLRWLVGGAAVLVGVLVLVPPAFERIAHDRTDRMALYTSGLRVFLHYPLAGVGPGEQAAFTAADPATYRTTTFGVAGNNAHNTVLLAGAENGILGLLGALVLNVVLAAVAVAVIRRARKLSAAGRPAAGEPLGIGVAVLAFLFQGMANNLFTVTLTASALVMLVAGCALPWLAADGPPRQVGAEESPGVEPEPEPELDAESESEPQSELEPQAEPEAR</sequence>
<gene>
    <name evidence="8" type="ORF">SAMN05421678_10849</name>
</gene>
<dbReference type="Pfam" id="PF04932">
    <property type="entry name" value="Wzy_C"/>
    <property type="match status" value="1"/>
</dbReference>
<dbReference type="GO" id="GO:0016020">
    <property type="term" value="C:membrane"/>
    <property type="evidence" value="ECO:0007669"/>
    <property type="project" value="UniProtKB-SubCell"/>
</dbReference>
<feature type="transmembrane region" description="Helical" evidence="6">
    <location>
        <begin position="202"/>
        <end position="221"/>
    </location>
</feature>
<keyword evidence="4 6" id="KW-0472">Membrane</keyword>
<proteinExistence type="predicted"/>
<dbReference type="GO" id="GO:0016874">
    <property type="term" value="F:ligase activity"/>
    <property type="evidence" value="ECO:0007669"/>
    <property type="project" value="UniProtKB-KW"/>
</dbReference>
<feature type="transmembrane region" description="Helical" evidence="6">
    <location>
        <begin position="146"/>
        <end position="167"/>
    </location>
</feature>
<name>A0A1I2UDZ7_9ACTN</name>
<feature type="domain" description="O-antigen ligase-related" evidence="7">
    <location>
        <begin position="233"/>
        <end position="363"/>
    </location>
</feature>
<feature type="transmembrane region" description="Helical" evidence="6">
    <location>
        <begin position="267"/>
        <end position="288"/>
    </location>
</feature>
<dbReference type="InterPro" id="IPR007016">
    <property type="entry name" value="O-antigen_ligase-rel_domated"/>
</dbReference>
<feature type="transmembrane region" description="Helical" evidence="6">
    <location>
        <begin position="50"/>
        <end position="73"/>
    </location>
</feature>
<keyword evidence="8" id="KW-0436">Ligase</keyword>
<feature type="transmembrane region" description="Helical" evidence="6">
    <location>
        <begin position="116"/>
        <end position="134"/>
    </location>
</feature>
<evidence type="ECO:0000256" key="2">
    <source>
        <dbReference type="ARBA" id="ARBA00022692"/>
    </source>
</evidence>
<feature type="transmembrane region" description="Helical" evidence="6">
    <location>
        <begin position="391"/>
        <end position="409"/>
    </location>
</feature>
<comment type="subcellular location">
    <subcellularLocation>
        <location evidence="1">Membrane</location>
        <topology evidence="1">Multi-pass membrane protein</topology>
    </subcellularLocation>
</comment>
<evidence type="ECO:0000259" key="7">
    <source>
        <dbReference type="Pfam" id="PF04932"/>
    </source>
</evidence>